<dbReference type="AlphaFoldDB" id="A0A4Y2UN28"/>
<comment type="caution">
    <text evidence="1">The sequence shown here is derived from an EMBL/GenBank/DDBJ whole genome shotgun (WGS) entry which is preliminary data.</text>
</comment>
<proteinExistence type="predicted"/>
<evidence type="ECO:0000313" key="2">
    <source>
        <dbReference type="Proteomes" id="UP000499080"/>
    </source>
</evidence>
<accession>A0A4Y2UN28</accession>
<protein>
    <submittedName>
        <fullName evidence="1">Uncharacterized protein</fullName>
    </submittedName>
</protein>
<sequence>MRYIDSCCRRTLRVFDEDKPLVILLFVIFQEVRGKSKQNRWSCVRLISMHFFDVLTTRTRAHGRNKIMRRRRADTAFFPGQLHAVVRKYWPRVNPPHNGLSDKSHM</sequence>
<reference evidence="1 2" key="1">
    <citation type="journal article" date="2019" name="Sci. Rep.">
        <title>Orb-weaving spider Araneus ventricosus genome elucidates the spidroin gene catalogue.</title>
        <authorList>
            <person name="Kono N."/>
            <person name="Nakamura H."/>
            <person name="Ohtoshi R."/>
            <person name="Moran D.A.P."/>
            <person name="Shinohara A."/>
            <person name="Yoshida Y."/>
            <person name="Fujiwara M."/>
            <person name="Mori M."/>
            <person name="Tomita M."/>
            <person name="Arakawa K."/>
        </authorList>
    </citation>
    <scope>NUCLEOTIDE SEQUENCE [LARGE SCALE GENOMIC DNA]</scope>
</reference>
<dbReference type="EMBL" id="BGPR01038568">
    <property type="protein sequence ID" value="GBO14439.1"/>
    <property type="molecule type" value="Genomic_DNA"/>
</dbReference>
<gene>
    <name evidence="1" type="ORF">AVEN_212518_1</name>
</gene>
<keyword evidence="2" id="KW-1185">Reference proteome</keyword>
<organism evidence="1 2">
    <name type="scientific">Araneus ventricosus</name>
    <name type="common">Orbweaver spider</name>
    <name type="synonym">Epeira ventricosa</name>
    <dbReference type="NCBI Taxonomy" id="182803"/>
    <lineage>
        <taxon>Eukaryota</taxon>
        <taxon>Metazoa</taxon>
        <taxon>Ecdysozoa</taxon>
        <taxon>Arthropoda</taxon>
        <taxon>Chelicerata</taxon>
        <taxon>Arachnida</taxon>
        <taxon>Araneae</taxon>
        <taxon>Araneomorphae</taxon>
        <taxon>Entelegynae</taxon>
        <taxon>Araneoidea</taxon>
        <taxon>Araneidae</taxon>
        <taxon>Araneus</taxon>
    </lineage>
</organism>
<evidence type="ECO:0000313" key="1">
    <source>
        <dbReference type="EMBL" id="GBO14439.1"/>
    </source>
</evidence>
<dbReference type="Proteomes" id="UP000499080">
    <property type="component" value="Unassembled WGS sequence"/>
</dbReference>
<name>A0A4Y2UN28_ARAVE</name>